<gene>
    <name evidence="9" type="ORF">EV193_103377</name>
</gene>
<feature type="transmembrane region" description="Helical" evidence="7">
    <location>
        <begin position="67"/>
        <end position="87"/>
    </location>
</feature>
<dbReference type="Pfam" id="PF00528">
    <property type="entry name" value="BPD_transp_1"/>
    <property type="match status" value="1"/>
</dbReference>
<dbReference type="Gene3D" id="1.10.3720.10">
    <property type="entry name" value="MetI-like"/>
    <property type="match status" value="1"/>
</dbReference>
<comment type="similarity">
    <text evidence="7">Belongs to the binding-protein-dependent transport system permease family.</text>
</comment>
<keyword evidence="5 7" id="KW-1133">Transmembrane helix</keyword>
<dbReference type="PANTHER" id="PTHR30151">
    <property type="entry name" value="ALKANE SULFONATE ABC TRANSPORTER-RELATED, MEMBRANE SUBUNIT"/>
    <property type="match status" value="1"/>
</dbReference>
<evidence type="ECO:0000259" key="8">
    <source>
        <dbReference type="PROSITE" id="PS50928"/>
    </source>
</evidence>
<feature type="transmembrane region" description="Helical" evidence="7">
    <location>
        <begin position="7"/>
        <end position="27"/>
    </location>
</feature>
<evidence type="ECO:0000256" key="7">
    <source>
        <dbReference type="RuleBase" id="RU363032"/>
    </source>
</evidence>
<comment type="caution">
    <text evidence="9">The sequence shown here is derived from an EMBL/GenBank/DDBJ whole genome shotgun (WGS) entry which is preliminary data.</text>
</comment>
<dbReference type="InterPro" id="IPR035906">
    <property type="entry name" value="MetI-like_sf"/>
</dbReference>
<dbReference type="PANTHER" id="PTHR30151:SF0">
    <property type="entry name" value="ABC TRANSPORTER PERMEASE PROTEIN MJ0413-RELATED"/>
    <property type="match status" value="1"/>
</dbReference>
<evidence type="ECO:0000313" key="9">
    <source>
        <dbReference type="EMBL" id="RZS41059.1"/>
    </source>
</evidence>
<sequence>MTITRRLGGLAHRWALFAFVVVAWELVTRSVDDLLFPPPSEIARATADTWFSGKFAEDVLPSLGRMLGGWAIAAVIGIALGVALGRSRVAMDYAGPAMHFFRAIPPPLLVPFFLVTMGLDGMHTGTIVFGAVWPILLNSVDGARSVDAVKIDTARTFRLSRAQWMVGVVLPAASPKIFAGLRVSLSIALILMVISELVGAANGIGRELKDAQESYQNPAMWTWIVLLGLLGYLFNSMLLIAERHLLGWRSAPSRTA</sequence>
<keyword evidence="6 7" id="KW-0472">Membrane</keyword>
<keyword evidence="4 7" id="KW-0812">Transmembrane</keyword>
<keyword evidence="10" id="KW-1185">Reference proteome</keyword>
<comment type="subcellular location">
    <subcellularLocation>
        <location evidence="1 7">Cell membrane</location>
        <topology evidence="1 7">Multi-pass membrane protein</topology>
    </subcellularLocation>
</comment>
<accession>A0A4Q7KVK8</accession>
<evidence type="ECO:0000256" key="4">
    <source>
        <dbReference type="ARBA" id="ARBA00022692"/>
    </source>
</evidence>
<feature type="transmembrane region" description="Helical" evidence="7">
    <location>
        <begin position="177"/>
        <end position="199"/>
    </location>
</feature>
<evidence type="ECO:0000313" key="10">
    <source>
        <dbReference type="Proteomes" id="UP000294257"/>
    </source>
</evidence>
<keyword evidence="2 7" id="KW-0813">Transport</keyword>
<feature type="domain" description="ABC transmembrane type-1" evidence="8">
    <location>
        <begin position="59"/>
        <end position="242"/>
    </location>
</feature>
<dbReference type="Proteomes" id="UP000294257">
    <property type="component" value="Unassembled WGS sequence"/>
</dbReference>
<feature type="transmembrane region" description="Helical" evidence="7">
    <location>
        <begin position="220"/>
        <end position="241"/>
    </location>
</feature>
<evidence type="ECO:0000256" key="2">
    <source>
        <dbReference type="ARBA" id="ARBA00022448"/>
    </source>
</evidence>
<dbReference type="SUPFAM" id="SSF161098">
    <property type="entry name" value="MetI-like"/>
    <property type="match status" value="1"/>
</dbReference>
<organism evidence="9 10">
    <name type="scientific">Herbihabitans rhizosphaerae</name>
    <dbReference type="NCBI Taxonomy" id="1872711"/>
    <lineage>
        <taxon>Bacteria</taxon>
        <taxon>Bacillati</taxon>
        <taxon>Actinomycetota</taxon>
        <taxon>Actinomycetes</taxon>
        <taxon>Pseudonocardiales</taxon>
        <taxon>Pseudonocardiaceae</taxon>
        <taxon>Herbihabitans</taxon>
    </lineage>
</organism>
<dbReference type="EMBL" id="SGWQ01000003">
    <property type="protein sequence ID" value="RZS41059.1"/>
    <property type="molecule type" value="Genomic_DNA"/>
</dbReference>
<evidence type="ECO:0000256" key="5">
    <source>
        <dbReference type="ARBA" id="ARBA00022989"/>
    </source>
</evidence>
<dbReference type="AlphaFoldDB" id="A0A4Q7KVK8"/>
<dbReference type="GO" id="GO:0005886">
    <property type="term" value="C:plasma membrane"/>
    <property type="evidence" value="ECO:0007669"/>
    <property type="project" value="UniProtKB-SubCell"/>
</dbReference>
<reference evidence="9 10" key="1">
    <citation type="submission" date="2019-02" db="EMBL/GenBank/DDBJ databases">
        <title>Genomic Encyclopedia of Type Strains, Phase IV (KMG-IV): sequencing the most valuable type-strain genomes for metagenomic binning, comparative biology and taxonomic classification.</title>
        <authorList>
            <person name="Goeker M."/>
        </authorList>
    </citation>
    <scope>NUCLEOTIDE SEQUENCE [LARGE SCALE GENOMIC DNA]</scope>
    <source>
        <strain evidence="9 10">DSM 101727</strain>
    </source>
</reference>
<dbReference type="PROSITE" id="PS50928">
    <property type="entry name" value="ABC_TM1"/>
    <property type="match status" value="1"/>
</dbReference>
<protein>
    <submittedName>
        <fullName evidence="9">ABC-type nitrate/sulfonate/bicarbonate transport system permease component</fullName>
    </submittedName>
</protein>
<dbReference type="CDD" id="cd06261">
    <property type="entry name" value="TM_PBP2"/>
    <property type="match status" value="1"/>
</dbReference>
<evidence type="ECO:0000256" key="6">
    <source>
        <dbReference type="ARBA" id="ARBA00023136"/>
    </source>
</evidence>
<keyword evidence="3" id="KW-1003">Cell membrane</keyword>
<name>A0A4Q7KVK8_9PSEU</name>
<dbReference type="RefSeq" id="WP_242613303.1">
    <property type="nucleotide sequence ID" value="NZ_SGWQ01000003.1"/>
</dbReference>
<proteinExistence type="inferred from homology"/>
<feature type="transmembrane region" description="Helical" evidence="7">
    <location>
        <begin position="108"/>
        <end position="136"/>
    </location>
</feature>
<dbReference type="InterPro" id="IPR000515">
    <property type="entry name" value="MetI-like"/>
</dbReference>
<dbReference type="GO" id="GO:0055085">
    <property type="term" value="P:transmembrane transport"/>
    <property type="evidence" value="ECO:0007669"/>
    <property type="project" value="InterPro"/>
</dbReference>
<evidence type="ECO:0000256" key="3">
    <source>
        <dbReference type="ARBA" id="ARBA00022475"/>
    </source>
</evidence>
<evidence type="ECO:0000256" key="1">
    <source>
        <dbReference type="ARBA" id="ARBA00004651"/>
    </source>
</evidence>